<gene>
    <name evidence="2" type="ORF">KP001_16355</name>
</gene>
<evidence type="ECO:0000313" key="2">
    <source>
        <dbReference type="EMBL" id="QXE89978.1"/>
    </source>
</evidence>
<reference evidence="2 3" key="1">
    <citation type="submission" date="2021-06" db="EMBL/GenBank/DDBJ databases">
        <title>Gemonas diversity in paddy soil.</title>
        <authorList>
            <person name="Liu G."/>
        </authorList>
    </citation>
    <scope>NUCLEOTIDE SEQUENCE [LARGE SCALE GENOMIC DNA]</scope>
    <source>
        <strain evidence="2 3">RG2</strain>
    </source>
</reference>
<dbReference type="PROSITE" id="PS50943">
    <property type="entry name" value="HTH_CROC1"/>
    <property type="match status" value="1"/>
</dbReference>
<keyword evidence="3" id="KW-1185">Reference proteome</keyword>
<accession>A0ABX8LIB4</accession>
<protein>
    <submittedName>
        <fullName evidence="2">Helix-turn-helix domain-containing protein</fullName>
    </submittedName>
</protein>
<dbReference type="RefSeq" id="WP_217286643.1">
    <property type="nucleotide sequence ID" value="NZ_CP077683.1"/>
</dbReference>
<sequence length="136" mass="14957">MGKTYPRVIELLNREFGDKKVTKYAFCKATTINPTSVERYLHGISEPSQASLEKIANYFGVTVSWLRGENEEGDGSVKLTPEELWTKAIESIAAIEPGSGAETELIEKMIAAATDKLKQLKTVSSGAAKKLKNQKH</sequence>
<dbReference type="EMBL" id="CP077683">
    <property type="protein sequence ID" value="QXE89978.1"/>
    <property type="molecule type" value="Genomic_DNA"/>
</dbReference>
<dbReference type="Pfam" id="PF01381">
    <property type="entry name" value="HTH_3"/>
    <property type="match status" value="1"/>
</dbReference>
<name>A0ABX8LIB4_9BACT</name>
<dbReference type="SMART" id="SM00530">
    <property type="entry name" value="HTH_XRE"/>
    <property type="match status" value="1"/>
</dbReference>
<dbReference type="InterPro" id="IPR001387">
    <property type="entry name" value="Cro/C1-type_HTH"/>
</dbReference>
<evidence type="ECO:0000259" key="1">
    <source>
        <dbReference type="PROSITE" id="PS50943"/>
    </source>
</evidence>
<feature type="domain" description="HTH cro/C1-type" evidence="1">
    <location>
        <begin position="19"/>
        <end position="66"/>
    </location>
</feature>
<proteinExistence type="predicted"/>
<organism evidence="2 3">
    <name type="scientific">Geomonas subterranea</name>
    <dbReference type="NCBI Taxonomy" id="2847989"/>
    <lineage>
        <taxon>Bacteria</taxon>
        <taxon>Pseudomonadati</taxon>
        <taxon>Thermodesulfobacteriota</taxon>
        <taxon>Desulfuromonadia</taxon>
        <taxon>Geobacterales</taxon>
        <taxon>Geobacteraceae</taxon>
        <taxon>Geomonas</taxon>
    </lineage>
</organism>
<evidence type="ECO:0000313" key="3">
    <source>
        <dbReference type="Proteomes" id="UP000683559"/>
    </source>
</evidence>
<dbReference type="Proteomes" id="UP000683559">
    <property type="component" value="Chromosome"/>
</dbReference>
<dbReference type="CDD" id="cd00093">
    <property type="entry name" value="HTH_XRE"/>
    <property type="match status" value="1"/>
</dbReference>